<dbReference type="Pfam" id="PF03372">
    <property type="entry name" value="Exo_endo_phos"/>
    <property type="match status" value="1"/>
</dbReference>
<dbReference type="Gene3D" id="3.60.10.10">
    <property type="entry name" value="Endonuclease/exonuclease/phosphatase"/>
    <property type="match status" value="1"/>
</dbReference>
<feature type="chain" id="PRO_5027003875" description="LTD domain-containing protein" evidence="2">
    <location>
        <begin position="30"/>
        <end position="748"/>
    </location>
</feature>
<evidence type="ECO:0000256" key="2">
    <source>
        <dbReference type="SAM" id="SignalP"/>
    </source>
</evidence>
<keyword evidence="2" id="KW-0732">Signal</keyword>
<feature type="signal peptide" evidence="2">
    <location>
        <begin position="1"/>
        <end position="29"/>
    </location>
</feature>
<reference evidence="4" key="1">
    <citation type="submission" date="2020-02" db="EMBL/GenBank/DDBJ databases">
        <authorList>
            <person name="Meier V. D."/>
        </authorList>
    </citation>
    <scope>NUCLEOTIDE SEQUENCE</scope>
    <source>
        <strain evidence="4">AVDCRST_MAG05</strain>
    </source>
</reference>
<gene>
    <name evidence="4" type="ORF">AVDCRST_MAG05-2804</name>
</gene>
<dbReference type="PROSITE" id="PS51841">
    <property type="entry name" value="LTD"/>
    <property type="match status" value="1"/>
</dbReference>
<dbReference type="CDD" id="cd04486">
    <property type="entry name" value="YhcR_OBF_like"/>
    <property type="match status" value="1"/>
</dbReference>
<organism evidence="4">
    <name type="scientific">uncultured Rubrobacteraceae bacterium</name>
    <dbReference type="NCBI Taxonomy" id="349277"/>
    <lineage>
        <taxon>Bacteria</taxon>
        <taxon>Bacillati</taxon>
        <taxon>Actinomycetota</taxon>
        <taxon>Rubrobacteria</taxon>
        <taxon>Rubrobacterales</taxon>
        <taxon>Rubrobacteraceae</taxon>
        <taxon>environmental samples</taxon>
    </lineage>
</organism>
<dbReference type="PANTHER" id="PTHR42834">
    <property type="entry name" value="ENDONUCLEASE/EXONUCLEASE/PHOSPHATASE FAMILY PROTEIN (AFU_ORTHOLOGUE AFUA_3G09210)"/>
    <property type="match status" value="1"/>
</dbReference>
<name>A0A6J4SWS1_9ACTN</name>
<feature type="compositionally biased region" description="Basic and acidic residues" evidence="1">
    <location>
        <begin position="726"/>
        <end position="741"/>
    </location>
</feature>
<feature type="domain" description="LTD" evidence="3">
    <location>
        <begin position="23"/>
        <end position="163"/>
    </location>
</feature>
<proteinExistence type="predicted"/>
<dbReference type="Gene3D" id="2.60.40.1260">
    <property type="entry name" value="Lamin Tail domain"/>
    <property type="match status" value="1"/>
</dbReference>
<dbReference type="InterPro" id="IPR005135">
    <property type="entry name" value="Endo/exonuclease/phosphatase"/>
</dbReference>
<dbReference type="SUPFAM" id="SSF74853">
    <property type="entry name" value="Lamin A/C globular tail domain"/>
    <property type="match status" value="1"/>
</dbReference>
<feature type="region of interest" description="Disordered" evidence="1">
    <location>
        <begin position="726"/>
        <end position="748"/>
    </location>
</feature>
<accession>A0A6J4SWS1</accession>
<feature type="region of interest" description="Disordered" evidence="1">
    <location>
        <begin position="158"/>
        <end position="204"/>
    </location>
</feature>
<dbReference type="PANTHER" id="PTHR42834:SF1">
    <property type="entry name" value="ENDONUCLEASE_EXONUCLEASE_PHOSPHATASE FAMILY PROTEIN (AFU_ORTHOLOGUE AFUA_3G09210)"/>
    <property type="match status" value="1"/>
</dbReference>
<dbReference type="EMBL" id="CADCVM010000309">
    <property type="protein sequence ID" value="CAA9507229.1"/>
    <property type="molecule type" value="Genomic_DNA"/>
</dbReference>
<feature type="compositionally biased region" description="Basic and acidic residues" evidence="1">
    <location>
        <begin position="168"/>
        <end position="179"/>
    </location>
</feature>
<evidence type="ECO:0000259" key="3">
    <source>
        <dbReference type="PROSITE" id="PS51841"/>
    </source>
</evidence>
<dbReference type="Pfam" id="PF00932">
    <property type="entry name" value="LTD"/>
    <property type="match status" value="1"/>
</dbReference>
<protein>
    <recommendedName>
        <fullName evidence="3">LTD domain-containing protein</fullName>
    </recommendedName>
</protein>
<sequence length="748" mass="78166">MNGPRVPAVVSGVLLSSLALLLALAPALASPDGVVISELRARGPAGGNDEFVELFNTSGSDADISGYRLQGCAASGGAASNRATVPAGTVLEPGDHYLFTNSAGGGYSGTVPGDQAYSTGFTDFQASNASGTRLADATGGVIDGAGSPNSPCREGAGITTPTANGDNSFERKNGGRQDTEDNAADFAGPRAGNPQNLAGDGGGSGPEITAIHDVQGPGAGSPIAGRTVTVEGIVTGIDDEIGASFGSNNSIRRFPEDAGIFVQEEPADADGNPDTSEGVFVGFVRDRAAYEPGDVVRVNGRVNEKFGLTMVSETVNREPEKVGSAPVPAPVGIDASRADNQDPASRPYYESLEGMRVTLAAGTANSGGTNKFGELFMTPGTEKDRVFRTDTEPALIATDADAGAGDPSNPYLDPDGSTTTVEADLFDTVTGATGPMLFAFENYRIMVQEGEEPTVSDTGVPYPYDELSPSGAKQFRVASFNVENYFPVGGQLDGGTVTQAEFDEKTARLTDAIDGRLERPEVVAVQEVYDGATLRALALSLGGYTAYLEEGNDSRGIDVGFLVKDGVRVNGVTQYGKTAEGPDGVGCSDRPGGLFDRPPLAAEVQAKGFGEFTVFSNHFASKAAPDRCREAQALFVRDRVAELEEAGKRSIVAGDLNAFEDEGALRTLEDGTTTLDNLWDAAPEEERYSFAFQGRLQTLDHVLVTDGLKSKVGDFRYAHFDNDYSEREDPADGHHVSDHDPPVLTLSK</sequence>
<dbReference type="InterPro" id="IPR036691">
    <property type="entry name" value="Endo/exonu/phosph_ase_sf"/>
</dbReference>
<dbReference type="InterPro" id="IPR036415">
    <property type="entry name" value="Lamin_tail_dom_sf"/>
</dbReference>
<dbReference type="SUPFAM" id="SSF56219">
    <property type="entry name" value="DNase I-like"/>
    <property type="match status" value="1"/>
</dbReference>
<dbReference type="InterPro" id="IPR001322">
    <property type="entry name" value="Lamin_tail_dom"/>
</dbReference>
<dbReference type="AlphaFoldDB" id="A0A6J4SWS1"/>
<feature type="region of interest" description="Disordered" evidence="1">
    <location>
        <begin position="317"/>
        <end position="343"/>
    </location>
</feature>
<evidence type="ECO:0000256" key="1">
    <source>
        <dbReference type="SAM" id="MobiDB-lite"/>
    </source>
</evidence>
<feature type="region of interest" description="Disordered" evidence="1">
    <location>
        <begin position="399"/>
        <end position="418"/>
    </location>
</feature>
<dbReference type="GO" id="GO:0003824">
    <property type="term" value="F:catalytic activity"/>
    <property type="evidence" value="ECO:0007669"/>
    <property type="project" value="InterPro"/>
</dbReference>
<evidence type="ECO:0000313" key="4">
    <source>
        <dbReference type="EMBL" id="CAA9507229.1"/>
    </source>
</evidence>